<proteinExistence type="predicted"/>
<evidence type="ECO:0000313" key="3">
    <source>
        <dbReference type="Proteomes" id="UP000002051"/>
    </source>
</evidence>
<dbReference type="Gene3D" id="3.40.462.20">
    <property type="match status" value="1"/>
</dbReference>
<gene>
    <name evidence="1" type="ordered locus">MTR_7g117710</name>
</gene>
<evidence type="ECO:0000313" key="2">
    <source>
        <dbReference type="EnsemblPlants" id="KEH24690"/>
    </source>
</evidence>
<protein>
    <submittedName>
        <fullName evidence="1 2">Uncharacterized protein</fullName>
    </submittedName>
</protein>
<reference evidence="1 3" key="1">
    <citation type="journal article" date="2011" name="Nature">
        <title>The Medicago genome provides insight into the evolution of rhizobial symbioses.</title>
        <authorList>
            <person name="Young N.D."/>
            <person name="Debelle F."/>
            <person name="Oldroyd G.E."/>
            <person name="Geurts R."/>
            <person name="Cannon S.B."/>
            <person name="Udvardi M.K."/>
            <person name="Benedito V.A."/>
            <person name="Mayer K.F."/>
            <person name="Gouzy J."/>
            <person name="Schoof H."/>
            <person name="Van de Peer Y."/>
            <person name="Proost S."/>
            <person name="Cook D.R."/>
            <person name="Meyers B.C."/>
            <person name="Spannagl M."/>
            <person name="Cheung F."/>
            <person name="De Mita S."/>
            <person name="Krishnakumar V."/>
            <person name="Gundlach H."/>
            <person name="Zhou S."/>
            <person name="Mudge J."/>
            <person name="Bharti A.K."/>
            <person name="Murray J.D."/>
            <person name="Naoumkina M.A."/>
            <person name="Rosen B."/>
            <person name="Silverstein K.A."/>
            <person name="Tang H."/>
            <person name="Rombauts S."/>
            <person name="Zhao P.X."/>
            <person name="Zhou P."/>
            <person name="Barbe V."/>
            <person name="Bardou P."/>
            <person name="Bechner M."/>
            <person name="Bellec A."/>
            <person name="Berger A."/>
            <person name="Berges H."/>
            <person name="Bidwell S."/>
            <person name="Bisseling T."/>
            <person name="Choisne N."/>
            <person name="Couloux A."/>
            <person name="Denny R."/>
            <person name="Deshpande S."/>
            <person name="Dai X."/>
            <person name="Doyle J.J."/>
            <person name="Dudez A.M."/>
            <person name="Farmer A.D."/>
            <person name="Fouteau S."/>
            <person name="Franken C."/>
            <person name="Gibelin C."/>
            <person name="Gish J."/>
            <person name="Goldstein S."/>
            <person name="Gonzalez A.J."/>
            <person name="Green P.J."/>
            <person name="Hallab A."/>
            <person name="Hartog M."/>
            <person name="Hua A."/>
            <person name="Humphray S.J."/>
            <person name="Jeong D.H."/>
            <person name="Jing Y."/>
            <person name="Jocker A."/>
            <person name="Kenton S.M."/>
            <person name="Kim D.J."/>
            <person name="Klee K."/>
            <person name="Lai H."/>
            <person name="Lang C."/>
            <person name="Lin S."/>
            <person name="Macmil S.L."/>
            <person name="Magdelenat G."/>
            <person name="Matthews L."/>
            <person name="McCorrison J."/>
            <person name="Monaghan E.L."/>
            <person name="Mun J.H."/>
            <person name="Najar F.Z."/>
            <person name="Nicholson C."/>
            <person name="Noirot C."/>
            <person name="O'Bleness M."/>
            <person name="Paule C.R."/>
            <person name="Poulain J."/>
            <person name="Prion F."/>
            <person name="Qin B."/>
            <person name="Qu C."/>
            <person name="Retzel E.F."/>
            <person name="Riddle C."/>
            <person name="Sallet E."/>
            <person name="Samain S."/>
            <person name="Samson N."/>
            <person name="Sanders I."/>
            <person name="Saurat O."/>
            <person name="Scarpelli C."/>
            <person name="Schiex T."/>
            <person name="Segurens B."/>
            <person name="Severin A.J."/>
            <person name="Sherrier D.J."/>
            <person name="Shi R."/>
            <person name="Sims S."/>
            <person name="Singer S.R."/>
            <person name="Sinharoy S."/>
            <person name="Sterck L."/>
            <person name="Viollet A."/>
            <person name="Wang B.B."/>
            <person name="Wang K."/>
            <person name="Wang M."/>
            <person name="Wang X."/>
            <person name="Warfsmann J."/>
            <person name="Weissenbach J."/>
            <person name="White D.D."/>
            <person name="White J.D."/>
            <person name="Wiley G.B."/>
            <person name="Wincker P."/>
            <person name="Xing Y."/>
            <person name="Yang L."/>
            <person name="Yao Z."/>
            <person name="Ying F."/>
            <person name="Zhai J."/>
            <person name="Zhou L."/>
            <person name="Zuber A."/>
            <person name="Denarie J."/>
            <person name="Dixon R.A."/>
            <person name="May G.D."/>
            <person name="Schwartz D.C."/>
            <person name="Rogers J."/>
            <person name="Quetier F."/>
            <person name="Town C.D."/>
            <person name="Roe B.A."/>
        </authorList>
    </citation>
    <scope>NUCLEOTIDE SEQUENCE [LARGE SCALE GENOMIC DNA]</scope>
    <source>
        <strain evidence="1">A17</strain>
        <strain evidence="2 3">cv. Jemalong A17</strain>
    </source>
</reference>
<accession>A0A072UFY0</accession>
<evidence type="ECO:0000313" key="1">
    <source>
        <dbReference type="EMBL" id="KEH24690.1"/>
    </source>
</evidence>
<dbReference type="HOGENOM" id="CLU_1527455_0_0_1"/>
<name>A0A072UFY0_MEDTR</name>
<keyword evidence="3" id="KW-1185">Reference proteome</keyword>
<sequence>MSSAYHPIEVNPRLCINVLSCICNALLAKAHAFGLKCSFVLNFVREKVTVFQVDKSLEQNATDTVFQWQEVVPHTDDRIFTRLGLQVVSTSEVVKGGKPIELQLRLCFLEVLMNLSHYWIACLNYRDLDIVINSHGKDECKYTGVYGINYLKNYGLTPFFIAFHNFLGRKAYLTFD</sequence>
<dbReference type="Proteomes" id="UP000002051">
    <property type="component" value="Unassembled WGS sequence"/>
</dbReference>
<organism evidence="1 3">
    <name type="scientific">Medicago truncatula</name>
    <name type="common">Barrel medic</name>
    <name type="synonym">Medicago tribuloides</name>
    <dbReference type="NCBI Taxonomy" id="3880"/>
    <lineage>
        <taxon>Eukaryota</taxon>
        <taxon>Viridiplantae</taxon>
        <taxon>Streptophyta</taxon>
        <taxon>Embryophyta</taxon>
        <taxon>Tracheophyta</taxon>
        <taxon>Spermatophyta</taxon>
        <taxon>Magnoliopsida</taxon>
        <taxon>eudicotyledons</taxon>
        <taxon>Gunneridae</taxon>
        <taxon>Pentapetalae</taxon>
        <taxon>rosids</taxon>
        <taxon>fabids</taxon>
        <taxon>Fabales</taxon>
        <taxon>Fabaceae</taxon>
        <taxon>Papilionoideae</taxon>
        <taxon>50 kb inversion clade</taxon>
        <taxon>NPAAA clade</taxon>
        <taxon>Hologalegina</taxon>
        <taxon>IRL clade</taxon>
        <taxon>Trifolieae</taxon>
        <taxon>Medicago</taxon>
    </lineage>
</organism>
<dbReference type="AlphaFoldDB" id="A0A072UFY0"/>
<dbReference type="EMBL" id="CM001223">
    <property type="protein sequence ID" value="KEH24690.1"/>
    <property type="molecule type" value="Genomic_DNA"/>
</dbReference>
<reference evidence="2" key="3">
    <citation type="submission" date="2015-04" db="UniProtKB">
        <authorList>
            <consortium name="EnsemblPlants"/>
        </authorList>
    </citation>
    <scope>IDENTIFICATION</scope>
    <source>
        <strain evidence="2">cv. Jemalong A17</strain>
    </source>
</reference>
<dbReference type="EnsemblPlants" id="KEH24690">
    <property type="protein sequence ID" value="KEH24690"/>
    <property type="gene ID" value="MTR_7g117710"/>
</dbReference>
<reference evidence="1 3" key="2">
    <citation type="journal article" date="2014" name="BMC Genomics">
        <title>An improved genome release (version Mt4.0) for the model legume Medicago truncatula.</title>
        <authorList>
            <person name="Tang H."/>
            <person name="Krishnakumar V."/>
            <person name="Bidwell S."/>
            <person name="Rosen B."/>
            <person name="Chan A."/>
            <person name="Zhou S."/>
            <person name="Gentzbittel L."/>
            <person name="Childs K.L."/>
            <person name="Yandell M."/>
            <person name="Gundlach H."/>
            <person name="Mayer K.F."/>
            <person name="Schwartz D.C."/>
            <person name="Town C.D."/>
        </authorList>
    </citation>
    <scope>GENOME REANNOTATION</scope>
    <source>
        <strain evidence="1">A17</strain>
        <strain evidence="2 3">cv. Jemalong A17</strain>
    </source>
</reference>